<keyword evidence="3" id="KW-1185">Reference proteome</keyword>
<evidence type="ECO:0000313" key="3">
    <source>
        <dbReference type="Proteomes" id="UP001287356"/>
    </source>
</evidence>
<accession>A0AAE0NFG0</accession>
<feature type="compositionally biased region" description="Low complexity" evidence="1">
    <location>
        <begin position="213"/>
        <end position="229"/>
    </location>
</feature>
<sequence>MHIDKCPCLRKHIDSSGKEPLPSHPEKSPVSVHLAQDTTASQSGKRRLNAASANDSLPAKRTQLTRTDAQIRPLRRSARLRLRQRSAGSESSVRIALPVPPYGPQIGAGAASEPLTLKRARLTRANTKQLRVERKEVGRAAETVQQHQPPRLEGQEQVSPATQSQNRQIGSDGDNEHQLQPTRLTRNNLARFNKMARKKGTKASGSAPKSTDKSLTTETTSTTKTTSTTTSSFAIKAYKNDMLDTISSKPPTNHREIRERHTRSRETPPATESAHDHFVDTVGNAPNEATMVVEVSGKLLKEYDDKGYHRAFNHAFTGFPEDVGFNNGLSAPQPDFVEGPGMQEFRPFPVDEHVDGAVLYKNNPRSLVLPHLAGEWKGPGKDMKEAELQARYDGAALVYARRKALTYLGRSDPPGHAEVTTFTTDGTSLHLFAHYATETEDKTLEYHQHPEASYNLMKFDEYKDGQRHVRNEQDHAKKQSCDLRDQLKKHWKHQRHSGLHPNGEGVQLLPVAGIEPPRAYEDEAADYEIVEQPCQPTPATPTKLHEASPSHSSKSSHNSSSNSHKRKASSPAASSPGSPGHASKRRSYWTKDRKTGDYYHKHSNGTVSWLDDDDEGR</sequence>
<feature type="region of interest" description="Disordered" evidence="1">
    <location>
        <begin position="244"/>
        <end position="274"/>
    </location>
</feature>
<gene>
    <name evidence="2" type="ORF">B0T24DRAFT_521143</name>
</gene>
<feature type="region of interest" description="Disordered" evidence="1">
    <location>
        <begin position="533"/>
        <end position="617"/>
    </location>
</feature>
<feature type="compositionally biased region" description="Polar residues" evidence="1">
    <location>
        <begin position="178"/>
        <end position="190"/>
    </location>
</feature>
<dbReference type="EMBL" id="JAULSN010000002">
    <property type="protein sequence ID" value="KAK3380537.1"/>
    <property type="molecule type" value="Genomic_DNA"/>
</dbReference>
<feature type="region of interest" description="Disordered" evidence="1">
    <location>
        <begin position="130"/>
        <end position="229"/>
    </location>
</feature>
<reference evidence="2" key="2">
    <citation type="submission" date="2023-06" db="EMBL/GenBank/DDBJ databases">
        <authorList>
            <consortium name="Lawrence Berkeley National Laboratory"/>
            <person name="Haridas S."/>
            <person name="Hensen N."/>
            <person name="Bonometti L."/>
            <person name="Westerberg I."/>
            <person name="Brannstrom I.O."/>
            <person name="Guillou S."/>
            <person name="Cros-Aarteil S."/>
            <person name="Calhoun S."/>
            <person name="Kuo A."/>
            <person name="Mondo S."/>
            <person name="Pangilinan J."/>
            <person name="Riley R."/>
            <person name="Labutti K."/>
            <person name="Andreopoulos B."/>
            <person name="Lipzen A."/>
            <person name="Chen C."/>
            <person name="Yanf M."/>
            <person name="Daum C."/>
            <person name="Ng V."/>
            <person name="Clum A."/>
            <person name="Steindorff A."/>
            <person name="Ohm R."/>
            <person name="Martin F."/>
            <person name="Silar P."/>
            <person name="Natvig D."/>
            <person name="Lalanne C."/>
            <person name="Gautier V."/>
            <person name="Ament-Velasquez S.L."/>
            <person name="Kruys A."/>
            <person name="Hutchinson M.I."/>
            <person name="Powell A.J."/>
            <person name="Barry K."/>
            <person name="Miller A.N."/>
            <person name="Grigoriev I.V."/>
            <person name="Debuchy R."/>
            <person name="Gladieux P."/>
            <person name="Thoren M.H."/>
            <person name="Johannesson H."/>
        </authorList>
    </citation>
    <scope>NUCLEOTIDE SEQUENCE</scope>
    <source>
        <strain evidence="2">CBS 958.72</strain>
    </source>
</reference>
<feature type="compositionally biased region" description="Basic and acidic residues" evidence="1">
    <location>
        <begin position="1"/>
        <end position="17"/>
    </location>
</feature>
<evidence type="ECO:0000313" key="2">
    <source>
        <dbReference type="EMBL" id="KAK3380537.1"/>
    </source>
</evidence>
<reference evidence="2" key="1">
    <citation type="journal article" date="2023" name="Mol. Phylogenet. Evol.">
        <title>Genome-scale phylogeny and comparative genomics of the fungal order Sordariales.</title>
        <authorList>
            <person name="Hensen N."/>
            <person name="Bonometti L."/>
            <person name="Westerberg I."/>
            <person name="Brannstrom I.O."/>
            <person name="Guillou S."/>
            <person name="Cros-Aarteil S."/>
            <person name="Calhoun S."/>
            <person name="Haridas S."/>
            <person name="Kuo A."/>
            <person name="Mondo S."/>
            <person name="Pangilinan J."/>
            <person name="Riley R."/>
            <person name="LaButti K."/>
            <person name="Andreopoulos B."/>
            <person name="Lipzen A."/>
            <person name="Chen C."/>
            <person name="Yan M."/>
            <person name="Daum C."/>
            <person name="Ng V."/>
            <person name="Clum A."/>
            <person name="Steindorff A."/>
            <person name="Ohm R.A."/>
            <person name="Martin F."/>
            <person name="Silar P."/>
            <person name="Natvig D.O."/>
            <person name="Lalanne C."/>
            <person name="Gautier V."/>
            <person name="Ament-Velasquez S.L."/>
            <person name="Kruys A."/>
            <person name="Hutchinson M.I."/>
            <person name="Powell A.J."/>
            <person name="Barry K."/>
            <person name="Miller A.N."/>
            <person name="Grigoriev I.V."/>
            <person name="Debuchy R."/>
            <person name="Gladieux P."/>
            <person name="Hiltunen Thoren M."/>
            <person name="Johannesson H."/>
        </authorList>
    </citation>
    <scope>NUCLEOTIDE SEQUENCE</scope>
    <source>
        <strain evidence="2">CBS 958.72</strain>
    </source>
</reference>
<feature type="compositionally biased region" description="Polar residues" evidence="1">
    <location>
        <begin position="156"/>
        <end position="169"/>
    </location>
</feature>
<feature type="compositionally biased region" description="Low complexity" evidence="1">
    <location>
        <begin position="549"/>
        <end position="562"/>
    </location>
</feature>
<dbReference type="Proteomes" id="UP001287356">
    <property type="component" value="Unassembled WGS sequence"/>
</dbReference>
<feature type="compositionally biased region" description="Basic residues" evidence="1">
    <location>
        <begin position="489"/>
        <end position="498"/>
    </location>
</feature>
<feature type="compositionally biased region" description="Basic and acidic residues" evidence="1">
    <location>
        <begin position="130"/>
        <end position="139"/>
    </location>
</feature>
<organism evidence="2 3">
    <name type="scientific">Lasiosphaeria ovina</name>
    <dbReference type="NCBI Taxonomy" id="92902"/>
    <lineage>
        <taxon>Eukaryota</taxon>
        <taxon>Fungi</taxon>
        <taxon>Dikarya</taxon>
        <taxon>Ascomycota</taxon>
        <taxon>Pezizomycotina</taxon>
        <taxon>Sordariomycetes</taxon>
        <taxon>Sordariomycetidae</taxon>
        <taxon>Sordariales</taxon>
        <taxon>Lasiosphaeriaceae</taxon>
        <taxon>Lasiosphaeria</taxon>
    </lineage>
</organism>
<evidence type="ECO:0000256" key="1">
    <source>
        <dbReference type="SAM" id="MobiDB-lite"/>
    </source>
</evidence>
<feature type="region of interest" description="Disordered" evidence="1">
    <location>
        <begin position="487"/>
        <end position="507"/>
    </location>
</feature>
<dbReference type="AlphaFoldDB" id="A0AAE0NFG0"/>
<name>A0AAE0NFG0_9PEZI</name>
<feature type="compositionally biased region" description="Low complexity" evidence="1">
    <location>
        <begin position="569"/>
        <end position="581"/>
    </location>
</feature>
<proteinExistence type="predicted"/>
<feature type="region of interest" description="Disordered" evidence="1">
    <location>
        <begin position="1"/>
        <end position="57"/>
    </location>
</feature>
<protein>
    <submittedName>
        <fullName evidence="2">Uncharacterized protein</fullName>
    </submittedName>
</protein>
<feature type="compositionally biased region" description="Basic and acidic residues" evidence="1">
    <location>
        <begin position="589"/>
        <end position="600"/>
    </location>
</feature>
<comment type="caution">
    <text evidence="2">The sequence shown here is derived from an EMBL/GenBank/DDBJ whole genome shotgun (WGS) entry which is preliminary data.</text>
</comment>